<keyword evidence="2" id="KW-1185">Reference proteome</keyword>
<sequence>MTASLAPTSVSAAPSSFRTNLSACGERVFTAQPHRAGTGGAVIPCDDCSPRARARHPSGHPIPAPFLPSIEEVHRLFLLLGS</sequence>
<dbReference type="Proteomes" id="UP000242450">
    <property type="component" value="Chromosome 22"/>
</dbReference>
<accession>A0A212CDF9</accession>
<gene>
    <name evidence="1" type="ORF">Celaphus_00014099</name>
</gene>
<protein>
    <submittedName>
        <fullName evidence="1">Uncharacterized protein</fullName>
    </submittedName>
</protein>
<dbReference type="EMBL" id="MKHE01000022">
    <property type="protein sequence ID" value="OWK04051.1"/>
    <property type="molecule type" value="Genomic_DNA"/>
</dbReference>
<organism evidence="1 2">
    <name type="scientific">Cervus elaphus hippelaphus</name>
    <name type="common">European red deer</name>
    <dbReference type="NCBI Taxonomy" id="46360"/>
    <lineage>
        <taxon>Eukaryota</taxon>
        <taxon>Metazoa</taxon>
        <taxon>Chordata</taxon>
        <taxon>Craniata</taxon>
        <taxon>Vertebrata</taxon>
        <taxon>Euteleostomi</taxon>
        <taxon>Mammalia</taxon>
        <taxon>Eutheria</taxon>
        <taxon>Laurasiatheria</taxon>
        <taxon>Artiodactyla</taxon>
        <taxon>Ruminantia</taxon>
        <taxon>Pecora</taxon>
        <taxon>Cervidae</taxon>
        <taxon>Cervinae</taxon>
        <taxon>Cervus</taxon>
    </lineage>
</organism>
<reference evidence="1 2" key="1">
    <citation type="journal article" date="2018" name="Mol. Genet. Genomics">
        <title>The red deer Cervus elaphus genome CerEla1.0: sequencing, annotating, genes, and chromosomes.</title>
        <authorList>
            <person name="Bana N.A."/>
            <person name="Nyiri A."/>
            <person name="Nagy J."/>
            <person name="Frank K."/>
            <person name="Nagy T."/>
            <person name="Steger V."/>
            <person name="Schiller M."/>
            <person name="Lakatos P."/>
            <person name="Sugar L."/>
            <person name="Horn P."/>
            <person name="Barta E."/>
            <person name="Orosz L."/>
        </authorList>
    </citation>
    <scope>NUCLEOTIDE SEQUENCE [LARGE SCALE GENOMIC DNA]</scope>
    <source>
        <strain evidence="1">Hungarian</strain>
    </source>
</reference>
<dbReference type="AlphaFoldDB" id="A0A212CDF9"/>
<evidence type="ECO:0000313" key="1">
    <source>
        <dbReference type="EMBL" id="OWK04051.1"/>
    </source>
</evidence>
<comment type="caution">
    <text evidence="1">The sequence shown here is derived from an EMBL/GenBank/DDBJ whole genome shotgun (WGS) entry which is preliminary data.</text>
</comment>
<name>A0A212CDF9_CEREH</name>
<proteinExistence type="predicted"/>
<evidence type="ECO:0000313" key="2">
    <source>
        <dbReference type="Proteomes" id="UP000242450"/>
    </source>
</evidence>